<dbReference type="SUPFAM" id="SSF47413">
    <property type="entry name" value="lambda repressor-like DNA-binding domains"/>
    <property type="match status" value="1"/>
</dbReference>
<name>A0ABS5Q9X6_9PROT</name>
<dbReference type="InterPro" id="IPR036286">
    <property type="entry name" value="LexA/Signal_pep-like_sf"/>
</dbReference>
<protein>
    <submittedName>
        <fullName evidence="2">LexA family transcriptional regulator</fullName>
    </submittedName>
</protein>
<dbReference type="Pfam" id="PF00717">
    <property type="entry name" value="Peptidase_S24"/>
    <property type="match status" value="1"/>
</dbReference>
<dbReference type="Gene3D" id="2.10.109.10">
    <property type="entry name" value="Umud Fragment, subunit A"/>
    <property type="match status" value="1"/>
</dbReference>
<evidence type="ECO:0000313" key="2">
    <source>
        <dbReference type="EMBL" id="MBS7810514.1"/>
    </source>
</evidence>
<comment type="caution">
    <text evidence="2">The sequence shown here is derived from an EMBL/GenBank/DDBJ whole genome shotgun (WGS) entry which is preliminary data.</text>
</comment>
<dbReference type="PROSITE" id="PS50943">
    <property type="entry name" value="HTH_CROC1"/>
    <property type="match status" value="1"/>
</dbReference>
<dbReference type="InterPro" id="IPR010982">
    <property type="entry name" value="Lambda_DNA-bd_dom_sf"/>
</dbReference>
<accession>A0ABS5Q9X6</accession>
<evidence type="ECO:0000313" key="3">
    <source>
        <dbReference type="Proteomes" id="UP000766336"/>
    </source>
</evidence>
<dbReference type="CDD" id="cd06529">
    <property type="entry name" value="S24_LexA-like"/>
    <property type="match status" value="1"/>
</dbReference>
<sequence length="186" mass="20147">MNSIRQIRVKAGLKQAEVIRDSGLDKSSVYRYEKGDIPLFNEGAIAIFGAMGYRTEDEILGALSGSVAPLIGYVGAGAVVIPVEDDREVVDTPPGLIEPFAVRVRGTSMVPAYRDGDVLICDVQPVTSREILNKDCVVLTIDGRRLVKKVLPGAGSAVQLLSYETQEAEQNVYLQSAAIVRWVKRG</sequence>
<dbReference type="InterPro" id="IPR039418">
    <property type="entry name" value="LexA-like"/>
</dbReference>
<reference evidence="2 3" key="1">
    <citation type="submission" date="2021-05" db="EMBL/GenBank/DDBJ databases">
        <title>Roseococcus sp. XZZS9, whole genome shotgun sequencing project.</title>
        <authorList>
            <person name="Zhao G."/>
            <person name="Shen L."/>
        </authorList>
    </citation>
    <scope>NUCLEOTIDE SEQUENCE [LARGE SCALE GENOMIC DNA]</scope>
    <source>
        <strain evidence="2 3">XZZS9</strain>
    </source>
</reference>
<dbReference type="RefSeq" id="WP_213669127.1">
    <property type="nucleotide sequence ID" value="NZ_JAHCDA010000001.1"/>
</dbReference>
<dbReference type="Proteomes" id="UP000766336">
    <property type="component" value="Unassembled WGS sequence"/>
</dbReference>
<dbReference type="EMBL" id="JAHCDA010000001">
    <property type="protein sequence ID" value="MBS7810514.1"/>
    <property type="molecule type" value="Genomic_DNA"/>
</dbReference>
<dbReference type="InterPro" id="IPR001387">
    <property type="entry name" value="Cro/C1-type_HTH"/>
</dbReference>
<dbReference type="Pfam" id="PF13560">
    <property type="entry name" value="HTH_31"/>
    <property type="match status" value="1"/>
</dbReference>
<feature type="domain" description="HTH cro/C1-type" evidence="1">
    <location>
        <begin position="4"/>
        <end position="59"/>
    </location>
</feature>
<keyword evidence="3" id="KW-1185">Reference proteome</keyword>
<proteinExistence type="predicted"/>
<dbReference type="SUPFAM" id="SSF51306">
    <property type="entry name" value="LexA/Signal peptidase"/>
    <property type="match status" value="1"/>
</dbReference>
<dbReference type="Gene3D" id="1.10.260.40">
    <property type="entry name" value="lambda repressor-like DNA-binding domains"/>
    <property type="match status" value="1"/>
</dbReference>
<evidence type="ECO:0000259" key="1">
    <source>
        <dbReference type="PROSITE" id="PS50943"/>
    </source>
</evidence>
<gene>
    <name evidence="2" type="ORF">KHU32_06170</name>
</gene>
<organism evidence="2 3">
    <name type="scientific">Roseococcus pinisoli</name>
    <dbReference type="NCBI Taxonomy" id="2835040"/>
    <lineage>
        <taxon>Bacteria</taxon>
        <taxon>Pseudomonadati</taxon>
        <taxon>Pseudomonadota</taxon>
        <taxon>Alphaproteobacteria</taxon>
        <taxon>Acetobacterales</taxon>
        <taxon>Roseomonadaceae</taxon>
        <taxon>Roseococcus</taxon>
    </lineage>
</organism>
<dbReference type="InterPro" id="IPR015927">
    <property type="entry name" value="Peptidase_S24_S26A/B/C"/>
</dbReference>
<dbReference type="CDD" id="cd00093">
    <property type="entry name" value="HTH_XRE"/>
    <property type="match status" value="1"/>
</dbReference>